<dbReference type="AlphaFoldDB" id="A0A7H0LFG4"/>
<feature type="transmembrane region" description="Helical" evidence="3">
    <location>
        <begin position="226"/>
        <end position="249"/>
    </location>
</feature>
<keyword evidence="3" id="KW-0472">Membrane</keyword>
<dbReference type="KEGG" id="spap:H3Z74_16915"/>
<protein>
    <submittedName>
        <fullName evidence="4">CDP-alcohol phosphatidyltransferase family protein</fullName>
    </submittedName>
</protein>
<dbReference type="InterPro" id="IPR048254">
    <property type="entry name" value="CDP_ALCOHOL_P_TRANSF_CS"/>
</dbReference>
<evidence type="ECO:0000256" key="2">
    <source>
        <dbReference type="RuleBase" id="RU003750"/>
    </source>
</evidence>
<dbReference type="EMBL" id="CP061038">
    <property type="protein sequence ID" value="QNQ08417.1"/>
    <property type="molecule type" value="Genomic_DNA"/>
</dbReference>
<dbReference type="GO" id="GO:0008654">
    <property type="term" value="P:phospholipid biosynthetic process"/>
    <property type="evidence" value="ECO:0007669"/>
    <property type="project" value="InterPro"/>
</dbReference>
<dbReference type="InterPro" id="IPR000462">
    <property type="entry name" value="CDP-OH_P_trans"/>
</dbReference>
<keyword evidence="5" id="KW-1185">Reference proteome</keyword>
<evidence type="ECO:0000256" key="1">
    <source>
        <dbReference type="ARBA" id="ARBA00022679"/>
    </source>
</evidence>
<comment type="similarity">
    <text evidence="2">Belongs to the CDP-alcohol phosphatidyltransferase class-I family.</text>
</comment>
<organism evidence="4 5">
    <name type="scientific">Sphingomonas alpina</name>
    <dbReference type="NCBI Taxonomy" id="653931"/>
    <lineage>
        <taxon>Bacteria</taxon>
        <taxon>Pseudomonadati</taxon>
        <taxon>Pseudomonadota</taxon>
        <taxon>Alphaproteobacteria</taxon>
        <taxon>Sphingomonadales</taxon>
        <taxon>Sphingomonadaceae</taxon>
        <taxon>Sphingomonas</taxon>
    </lineage>
</organism>
<dbReference type="InterPro" id="IPR043130">
    <property type="entry name" value="CDP-OH_PTrfase_TM_dom"/>
</dbReference>
<gene>
    <name evidence="4" type="ORF">H3Z74_16915</name>
</gene>
<dbReference type="GO" id="GO:0016020">
    <property type="term" value="C:membrane"/>
    <property type="evidence" value="ECO:0007669"/>
    <property type="project" value="InterPro"/>
</dbReference>
<keyword evidence="3" id="KW-1133">Transmembrane helix</keyword>
<dbReference type="RefSeq" id="WP_187760745.1">
    <property type="nucleotide sequence ID" value="NZ_CP061038.1"/>
</dbReference>
<dbReference type="GO" id="GO:0016780">
    <property type="term" value="F:phosphotransferase activity, for other substituted phosphate groups"/>
    <property type="evidence" value="ECO:0007669"/>
    <property type="project" value="InterPro"/>
</dbReference>
<dbReference type="Proteomes" id="UP000516148">
    <property type="component" value="Chromosome"/>
</dbReference>
<evidence type="ECO:0000256" key="3">
    <source>
        <dbReference type="SAM" id="Phobius"/>
    </source>
</evidence>
<proteinExistence type="inferred from homology"/>
<reference evidence="4 5" key="1">
    <citation type="submission" date="2020-09" db="EMBL/GenBank/DDBJ databases">
        <title>Sphingomonas sp., a new species isolated from pork steak.</title>
        <authorList>
            <person name="Heidler von Heilborn D."/>
        </authorList>
    </citation>
    <scope>NUCLEOTIDE SEQUENCE [LARGE SCALE GENOMIC DNA]</scope>
    <source>
        <strain evidence="5">S8-3T</strain>
    </source>
</reference>
<keyword evidence="1 2" id="KW-0808">Transferase</keyword>
<dbReference type="Gene3D" id="1.20.120.1760">
    <property type="match status" value="1"/>
</dbReference>
<dbReference type="PROSITE" id="PS00379">
    <property type="entry name" value="CDP_ALCOHOL_P_TRANSF"/>
    <property type="match status" value="1"/>
</dbReference>
<feature type="transmembrane region" description="Helical" evidence="3">
    <location>
        <begin position="302"/>
        <end position="322"/>
    </location>
</feature>
<evidence type="ECO:0000313" key="5">
    <source>
        <dbReference type="Proteomes" id="UP000516148"/>
    </source>
</evidence>
<feature type="transmembrane region" description="Helical" evidence="3">
    <location>
        <begin position="199"/>
        <end position="220"/>
    </location>
</feature>
<keyword evidence="3" id="KW-0812">Transmembrane</keyword>
<name>A0A7H0LFG4_9SPHN</name>
<feature type="transmembrane region" description="Helical" evidence="3">
    <location>
        <begin position="137"/>
        <end position="156"/>
    </location>
</feature>
<evidence type="ECO:0000313" key="4">
    <source>
        <dbReference type="EMBL" id="QNQ08417.1"/>
    </source>
</evidence>
<sequence>MASRTDAPVGSEVRLVFPGAAAAERLVAGVAVAAHATAHARRHGAHQIWIDVQDGGRLSPEAVDDVRRAGGADASVHFVVDHEARRLKAIETGPITIAGVVEATGKPSDGLVSRWINRPVSRRVSALALRIPGLRPWHATAVVGLVGAAMILSLLFGGYPGLVAGGLLFQAASLLDGVDGEVARATYRSSAGGALLDTSVDMTINVSFFIAVTIGLTQLYGQSQALAGGIAIILVVVGLSLMALLARRLGKPGDLNFLKRFYERRFPTGLAAKITDALVVVTSRDFFAFLFALIILVGGGRVILFTLCGFAMLWLFLVLCAVRPILRASAGVTEPLTGGLTVDDTTRLA</sequence>
<accession>A0A7H0LFG4</accession>
<dbReference type="Pfam" id="PF01066">
    <property type="entry name" value="CDP-OH_P_transf"/>
    <property type="match status" value="1"/>
</dbReference>